<dbReference type="RefSeq" id="WP_144387444.1">
    <property type="nucleotide sequence ID" value="NZ_CANNCB010000007.1"/>
</dbReference>
<dbReference type="EMBL" id="VMKJ01000003">
    <property type="protein sequence ID" value="TVO39053.1"/>
    <property type="molecule type" value="Genomic_DNA"/>
</dbReference>
<proteinExistence type="predicted"/>
<protein>
    <submittedName>
        <fullName evidence="1">Uncharacterized protein</fullName>
    </submittedName>
</protein>
<name>A0A557PEH7_9VIBR</name>
<dbReference type="AlphaFoldDB" id="A0A557PEH7"/>
<reference evidence="1 2" key="1">
    <citation type="submission" date="2019-07" db="EMBL/GenBank/DDBJ databases">
        <title>The draft genome sequence of Vibrio algivorus M1486.</title>
        <authorList>
            <person name="Meng X."/>
        </authorList>
    </citation>
    <scope>NUCLEOTIDE SEQUENCE [LARGE SCALE GENOMIC DNA]</scope>
    <source>
        <strain evidence="1 2">M1486</strain>
    </source>
</reference>
<gene>
    <name evidence="1" type="ORF">FOF44_03070</name>
</gene>
<accession>A0A557PEH7</accession>
<evidence type="ECO:0000313" key="2">
    <source>
        <dbReference type="Proteomes" id="UP000319828"/>
    </source>
</evidence>
<comment type="caution">
    <text evidence="1">The sequence shown here is derived from an EMBL/GenBank/DDBJ whole genome shotgun (WGS) entry which is preliminary data.</text>
</comment>
<dbReference type="OrthoDB" id="1016222at2"/>
<organism evidence="1 2">
    <name type="scientific">Vibrio algivorus</name>
    <dbReference type="NCBI Taxonomy" id="1667024"/>
    <lineage>
        <taxon>Bacteria</taxon>
        <taxon>Pseudomonadati</taxon>
        <taxon>Pseudomonadota</taxon>
        <taxon>Gammaproteobacteria</taxon>
        <taxon>Vibrionales</taxon>
        <taxon>Vibrionaceae</taxon>
        <taxon>Vibrio</taxon>
    </lineage>
</organism>
<dbReference type="Proteomes" id="UP000319828">
    <property type="component" value="Unassembled WGS sequence"/>
</dbReference>
<sequence length="92" mass="10480">MPCTNEHLRELNENELSILEEHQMTGHGRHKCCQCAYNQGYSQGMLLQESITLDIDSLGDSQAMIDGRHKSVHQAFALGYKDGIQTYINQQR</sequence>
<evidence type="ECO:0000313" key="1">
    <source>
        <dbReference type="EMBL" id="TVO39053.1"/>
    </source>
</evidence>